<evidence type="ECO:0000313" key="3">
    <source>
        <dbReference type="Proteomes" id="UP000282460"/>
    </source>
</evidence>
<proteinExistence type="predicted"/>
<dbReference type="Proteomes" id="UP000282460">
    <property type="component" value="Unassembled WGS sequence"/>
</dbReference>
<dbReference type="EMBL" id="RCWJ01000001">
    <property type="protein sequence ID" value="RLQ86117.1"/>
    <property type="molecule type" value="Genomic_DNA"/>
</dbReference>
<dbReference type="SUPFAM" id="SSF53756">
    <property type="entry name" value="UDP-Glycosyltransferase/glycogen phosphorylase"/>
    <property type="match status" value="1"/>
</dbReference>
<organism evidence="2 3">
    <name type="scientific">Mycetocola zhadangensis</name>
    <dbReference type="NCBI Taxonomy" id="1164595"/>
    <lineage>
        <taxon>Bacteria</taxon>
        <taxon>Bacillati</taxon>
        <taxon>Actinomycetota</taxon>
        <taxon>Actinomycetes</taxon>
        <taxon>Micrococcales</taxon>
        <taxon>Microbacteriaceae</taxon>
        <taxon>Mycetocola</taxon>
    </lineage>
</organism>
<keyword evidence="2" id="KW-0808">Transferase</keyword>
<keyword evidence="3" id="KW-1185">Reference proteome</keyword>
<dbReference type="InterPro" id="IPR002213">
    <property type="entry name" value="UDP_glucos_trans"/>
</dbReference>
<dbReference type="AlphaFoldDB" id="A0A3L7J632"/>
<evidence type="ECO:0000259" key="1">
    <source>
        <dbReference type="Pfam" id="PF06722"/>
    </source>
</evidence>
<dbReference type="PANTHER" id="PTHR48050">
    <property type="entry name" value="STEROL 3-BETA-GLUCOSYLTRANSFERASE"/>
    <property type="match status" value="1"/>
</dbReference>
<feature type="domain" description="Erythromycin biosynthesis protein CIII-like C-terminal" evidence="1">
    <location>
        <begin position="303"/>
        <end position="420"/>
    </location>
</feature>
<protein>
    <submittedName>
        <fullName evidence="2">Glycosyltransferase</fullName>
    </submittedName>
</protein>
<dbReference type="RefSeq" id="WP_121658476.1">
    <property type="nucleotide sequence ID" value="NZ_BMEK01000001.1"/>
</dbReference>
<dbReference type="GO" id="GO:0016758">
    <property type="term" value="F:hexosyltransferase activity"/>
    <property type="evidence" value="ECO:0007669"/>
    <property type="project" value="UniProtKB-ARBA"/>
</dbReference>
<sequence length="423" mass="44592">MAEIMVAVMPFAGHVAPVLAVVSEFVARGHTVRVYTGAAYADRFAQAGAHGVLWNDAPDFDEHDLAATFPQLRGRKGPRQTLANLEHLFIRTGAAQHRDLMRAWEERPWQLLVADSLSCGTALVAESTPAPWATFSLVPLTTPSPDLPPAGLGIRPGVGHLGRARDAALRGAFSLLGRGLHRAWNETRASAGLVSTTTRFDSAWVSPTLTCVAGLASLDFPRSDLPDTTHYVGTVRTTIPTLPRRPPWWPDVESATTPIVHVTQGTLNVDPNDLLRPAMIGLADAPVLVVAATGPAAQPMAGFKIPSNARVAGFLNYDELLPRTSVMITNGGWGGVLAALSHGIPLIVAGGDIDKPEIAARIAYNGVGIDLRTGTPTPEAIAAAYRKLTSSPSFHAAAGRVADELAASGGAGEIVARCEVLIR</sequence>
<dbReference type="Gene3D" id="3.40.50.2000">
    <property type="entry name" value="Glycogen Phosphorylase B"/>
    <property type="match status" value="2"/>
</dbReference>
<accession>A0A3L7J632</accession>
<dbReference type="OrthoDB" id="6620093at2"/>
<reference evidence="2 3" key="1">
    <citation type="submission" date="2018-10" db="EMBL/GenBank/DDBJ databases">
        <authorList>
            <person name="Li J."/>
        </authorList>
    </citation>
    <scope>NUCLEOTIDE SEQUENCE [LARGE SCALE GENOMIC DNA]</scope>
    <source>
        <strain evidence="2 3">ZD1-4</strain>
    </source>
</reference>
<name>A0A3L7J632_9MICO</name>
<dbReference type="InterPro" id="IPR050426">
    <property type="entry name" value="Glycosyltransferase_28"/>
</dbReference>
<dbReference type="Pfam" id="PF06722">
    <property type="entry name" value="EryCIII-like_C"/>
    <property type="match status" value="1"/>
</dbReference>
<comment type="caution">
    <text evidence="2">The sequence shown here is derived from an EMBL/GenBank/DDBJ whole genome shotgun (WGS) entry which is preliminary data.</text>
</comment>
<dbReference type="GO" id="GO:0017000">
    <property type="term" value="P:antibiotic biosynthetic process"/>
    <property type="evidence" value="ECO:0007669"/>
    <property type="project" value="UniProtKB-ARBA"/>
</dbReference>
<evidence type="ECO:0000313" key="2">
    <source>
        <dbReference type="EMBL" id="RLQ86117.1"/>
    </source>
</evidence>
<gene>
    <name evidence="2" type="ORF">D9V28_04590</name>
</gene>
<dbReference type="CDD" id="cd03784">
    <property type="entry name" value="GT1_Gtf-like"/>
    <property type="match status" value="1"/>
</dbReference>
<dbReference type="InterPro" id="IPR010610">
    <property type="entry name" value="EryCIII-like_C"/>
</dbReference>
<dbReference type="PANTHER" id="PTHR48050:SF13">
    <property type="entry name" value="STEROL 3-BETA-GLUCOSYLTRANSFERASE UGT80A2"/>
    <property type="match status" value="1"/>
</dbReference>
<dbReference type="GO" id="GO:0008194">
    <property type="term" value="F:UDP-glycosyltransferase activity"/>
    <property type="evidence" value="ECO:0007669"/>
    <property type="project" value="InterPro"/>
</dbReference>